<dbReference type="Pfam" id="PF17919">
    <property type="entry name" value="RT_RNaseH_2"/>
    <property type="match status" value="1"/>
</dbReference>
<evidence type="ECO:0000259" key="2">
    <source>
        <dbReference type="Pfam" id="PF17919"/>
    </source>
</evidence>
<feature type="domain" description="Reverse transcriptase" evidence="1">
    <location>
        <begin position="66"/>
        <end position="126"/>
    </location>
</feature>
<gene>
    <name evidence="4" type="ORF">LAZ67_2005618</name>
</gene>
<evidence type="ECO:0000259" key="1">
    <source>
        <dbReference type="Pfam" id="PF00078"/>
    </source>
</evidence>
<keyword evidence="5" id="KW-1185">Reference proteome</keyword>
<dbReference type="InterPro" id="IPR050951">
    <property type="entry name" value="Retrovirus_Pol_polyprotein"/>
</dbReference>
<dbReference type="InterPro" id="IPR054465">
    <property type="entry name" value="Integrase_p58-like_C"/>
</dbReference>
<dbReference type="EMBL" id="CP092864">
    <property type="protein sequence ID" value="UYV63785.1"/>
    <property type="molecule type" value="Genomic_DNA"/>
</dbReference>
<protein>
    <submittedName>
        <fullName evidence="4">K02A2.6-like</fullName>
    </submittedName>
</protein>
<feature type="domain" description="Reverse transcriptase/retrotransposon-derived protein RNase H-like" evidence="2">
    <location>
        <begin position="136"/>
        <end position="201"/>
    </location>
</feature>
<dbReference type="InterPro" id="IPR000477">
    <property type="entry name" value="RT_dom"/>
</dbReference>
<dbReference type="InterPro" id="IPR043502">
    <property type="entry name" value="DNA/RNA_pol_sf"/>
</dbReference>
<dbReference type="PANTHER" id="PTHR37984">
    <property type="entry name" value="PROTEIN CBG26694"/>
    <property type="match status" value="1"/>
</dbReference>
<sequence>MLGSFPLELSEHVQNYPKFDDARELAYQRTHERHLRDKARFDQTHKASYFEVGDLVLAKTYHHPDTDSSVDSNYLFTVDLRSGYWQIEVDEKDREKTASITPIGLYELRVMPFGLCNAPATFERMILLKTEKQFYWDAAQEKAFKVLKSALISEPVLGHFDESADTYLHTDSSRHGFGDVFLQIQVGKERLIAYASRGLSEKLLKRCFGPYKVTKKLSEVTYEVESVDPSPRSRKFKDIVHAIRMKPYLDPEEQHSIF</sequence>
<feature type="domain" description="Integrase p58-like C-terminal" evidence="3">
    <location>
        <begin position="209"/>
        <end position="247"/>
    </location>
</feature>
<dbReference type="Gene3D" id="3.30.70.270">
    <property type="match status" value="1"/>
</dbReference>
<proteinExistence type="predicted"/>
<dbReference type="Proteomes" id="UP001235939">
    <property type="component" value="Chromosome 02"/>
</dbReference>
<dbReference type="InterPro" id="IPR041577">
    <property type="entry name" value="RT_RNaseH_2"/>
</dbReference>
<dbReference type="Pfam" id="PF22938">
    <property type="entry name" value="Integrase_p58_C"/>
    <property type="match status" value="1"/>
</dbReference>
<evidence type="ECO:0000313" key="5">
    <source>
        <dbReference type="Proteomes" id="UP001235939"/>
    </source>
</evidence>
<dbReference type="Pfam" id="PF00078">
    <property type="entry name" value="RVT_1"/>
    <property type="match status" value="1"/>
</dbReference>
<dbReference type="SUPFAM" id="SSF56672">
    <property type="entry name" value="DNA/RNA polymerases"/>
    <property type="match status" value="1"/>
</dbReference>
<evidence type="ECO:0000259" key="3">
    <source>
        <dbReference type="Pfam" id="PF22938"/>
    </source>
</evidence>
<accession>A0ABY6K7T8</accession>
<reference evidence="4 5" key="1">
    <citation type="submission" date="2022-01" db="EMBL/GenBank/DDBJ databases">
        <title>A chromosomal length assembly of Cordylochernes scorpioides.</title>
        <authorList>
            <person name="Zeh D."/>
            <person name="Zeh J."/>
        </authorList>
    </citation>
    <scope>NUCLEOTIDE SEQUENCE [LARGE SCALE GENOMIC DNA]</scope>
    <source>
        <strain evidence="4">IN4F17</strain>
        <tissue evidence="4">Whole Body</tissue>
    </source>
</reference>
<name>A0ABY6K7T8_9ARAC</name>
<dbReference type="InterPro" id="IPR043128">
    <property type="entry name" value="Rev_trsase/Diguanyl_cyclase"/>
</dbReference>
<dbReference type="PANTHER" id="PTHR37984:SF15">
    <property type="entry name" value="INTEGRASE CATALYTIC DOMAIN-CONTAINING PROTEIN"/>
    <property type="match status" value="1"/>
</dbReference>
<evidence type="ECO:0000313" key="4">
    <source>
        <dbReference type="EMBL" id="UYV63785.1"/>
    </source>
</evidence>
<organism evidence="4 5">
    <name type="scientific">Cordylochernes scorpioides</name>
    <dbReference type="NCBI Taxonomy" id="51811"/>
    <lineage>
        <taxon>Eukaryota</taxon>
        <taxon>Metazoa</taxon>
        <taxon>Ecdysozoa</taxon>
        <taxon>Arthropoda</taxon>
        <taxon>Chelicerata</taxon>
        <taxon>Arachnida</taxon>
        <taxon>Pseudoscorpiones</taxon>
        <taxon>Cheliferoidea</taxon>
        <taxon>Chernetidae</taxon>
        <taxon>Cordylochernes</taxon>
    </lineage>
</organism>
<dbReference type="Gene3D" id="3.10.10.10">
    <property type="entry name" value="HIV Type 1 Reverse Transcriptase, subunit A, domain 1"/>
    <property type="match status" value="1"/>
</dbReference>